<dbReference type="Pfam" id="PF01061">
    <property type="entry name" value="ABC2_membrane"/>
    <property type="match status" value="1"/>
</dbReference>
<feature type="transmembrane region" description="Helical" evidence="6">
    <location>
        <begin position="245"/>
        <end position="265"/>
    </location>
</feature>
<dbReference type="GO" id="GO:0043190">
    <property type="term" value="C:ATP-binding cassette (ABC) transporter complex"/>
    <property type="evidence" value="ECO:0007669"/>
    <property type="project" value="InterPro"/>
</dbReference>
<dbReference type="RefSeq" id="WP_200323218.1">
    <property type="nucleotide sequence ID" value="NZ_JAENJH010000008.1"/>
</dbReference>
<dbReference type="InterPro" id="IPR051784">
    <property type="entry name" value="Nod_factor_ABC_transporter"/>
</dbReference>
<keyword evidence="6" id="KW-1003">Cell membrane</keyword>
<comment type="similarity">
    <text evidence="6">Belongs to the ABC-2 integral membrane protein family.</text>
</comment>
<feature type="transmembrane region" description="Helical" evidence="6">
    <location>
        <begin position="66"/>
        <end position="91"/>
    </location>
</feature>
<dbReference type="PANTHER" id="PTHR43229:SF2">
    <property type="entry name" value="NODULATION PROTEIN J"/>
    <property type="match status" value="1"/>
</dbReference>
<dbReference type="AlphaFoldDB" id="A0A934V863"/>
<feature type="transmembrane region" description="Helical" evidence="6">
    <location>
        <begin position="112"/>
        <end position="140"/>
    </location>
</feature>
<dbReference type="PANTHER" id="PTHR43229">
    <property type="entry name" value="NODULATION PROTEIN J"/>
    <property type="match status" value="1"/>
</dbReference>
<evidence type="ECO:0000256" key="4">
    <source>
        <dbReference type="ARBA" id="ARBA00023136"/>
    </source>
</evidence>
<evidence type="ECO:0000256" key="5">
    <source>
        <dbReference type="ARBA" id="ARBA00023251"/>
    </source>
</evidence>
<feature type="domain" description="ABC transmembrane type-2" evidence="7">
    <location>
        <begin position="34"/>
        <end position="270"/>
    </location>
</feature>
<sequence length="272" mass="28723">MTQPLQRKTTPLTGFGDGLTIMIRNLLKLKHKPGQIIAELIVPVVMVLLFGYVFGSAIAIENGSSYLEYLMPGLLVMGAVLGALSSLTAIARDNGLGVMDRFRSMPMERWSVPFGQTAATLVIGVVGLVTMSVVGLIFGWRAHNGLVPALGAFGLILLLYYAVSWLGAVLGSLVDNEETAARLMMLALPLVMISNVFVPTGGMPSALRALADWNPVSAAVTACRELFGNPGAPSGDLAWPMANPVPATIGASALILLVCVPLAVYRFQKEAS</sequence>
<evidence type="ECO:0000256" key="1">
    <source>
        <dbReference type="ARBA" id="ARBA00004141"/>
    </source>
</evidence>
<feature type="transmembrane region" description="Helical" evidence="6">
    <location>
        <begin position="180"/>
        <end position="198"/>
    </location>
</feature>
<dbReference type="InterPro" id="IPR047817">
    <property type="entry name" value="ABC2_TM_bact-type"/>
</dbReference>
<comment type="subcellular location">
    <subcellularLocation>
        <location evidence="6">Cell membrane</location>
        <topology evidence="6">Multi-pass membrane protein</topology>
    </subcellularLocation>
    <subcellularLocation>
        <location evidence="1">Membrane</location>
        <topology evidence="1">Multi-pass membrane protein</topology>
    </subcellularLocation>
</comment>
<evidence type="ECO:0000313" key="9">
    <source>
        <dbReference type="Proteomes" id="UP000635245"/>
    </source>
</evidence>
<proteinExistence type="inferred from homology"/>
<dbReference type="InterPro" id="IPR000412">
    <property type="entry name" value="ABC_2_transport"/>
</dbReference>
<evidence type="ECO:0000259" key="7">
    <source>
        <dbReference type="PROSITE" id="PS51012"/>
    </source>
</evidence>
<evidence type="ECO:0000313" key="8">
    <source>
        <dbReference type="EMBL" id="MBK1787975.1"/>
    </source>
</evidence>
<evidence type="ECO:0000256" key="3">
    <source>
        <dbReference type="ARBA" id="ARBA00022989"/>
    </source>
</evidence>
<protein>
    <recommendedName>
        <fullName evidence="6">Transport permease protein</fullName>
    </recommendedName>
</protein>
<dbReference type="EMBL" id="JAENJH010000008">
    <property type="protein sequence ID" value="MBK1787975.1"/>
    <property type="molecule type" value="Genomic_DNA"/>
</dbReference>
<evidence type="ECO:0000256" key="6">
    <source>
        <dbReference type="RuleBase" id="RU361157"/>
    </source>
</evidence>
<keyword evidence="4 6" id="KW-0472">Membrane</keyword>
<keyword evidence="9" id="KW-1185">Reference proteome</keyword>
<dbReference type="GO" id="GO:0140359">
    <property type="term" value="F:ABC-type transporter activity"/>
    <property type="evidence" value="ECO:0007669"/>
    <property type="project" value="InterPro"/>
</dbReference>
<keyword evidence="3 6" id="KW-1133">Transmembrane helix</keyword>
<reference evidence="8" key="1">
    <citation type="submission" date="2020-12" db="EMBL/GenBank/DDBJ databases">
        <title>Prauserella sp. ASG 168, a novel actinomycete isolated from cave rock.</title>
        <authorList>
            <person name="Suriyachadkun C."/>
        </authorList>
    </citation>
    <scope>NUCLEOTIDE SEQUENCE</scope>
    <source>
        <strain evidence="8">ASG 168</strain>
    </source>
</reference>
<feature type="transmembrane region" description="Helical" evidence="6">
    <location>
        <begin position="146"/>
        <end position="168"/>
    </location>
</feature>
<keyword evidence="5" id="KW-0046">Antibiotic resistance</keyword>
<gene>
    <name evidence="8" type="ORF">JHE00_26895</name>
</gene>
<feature type="transmembrane region" description="Helical" evidence="6">
    <location>
        <begin position="36"/>
        <end position="60"/>
    </location>
</feature>
<evidence type="ECO:0000256" key="2">
    <source>
        <dbReference type="ARBA" id="ARBA00022692"/>
    </source>
</evidence>
<dbReference type="GO" id="GO:0046677">
    <property type="term" value="P:response to antibiotic"/>
    <property type="evidence" value="ECO:0007669"/>
    <property type="project" value="UniProtKB-KW"/>
</dbReference>
<dbReference type="InterPro" id="IPR013525">
    <property type="entry name" value="ABC2_TM"/>
</dbReference>
<name>A0A934V863_9PSEU</name>
<keyword evidence="2 6" id="KW-0812">Transmembrane</keyword>
<accession>A0A934V863</accession>
<comment type="caution">
    <text evidence="8">The sequence shown here is derived from an EMBL/GenBank/DDBJ whole genome shotgun (WGS) entry which is preliminary data.</text>
</comment>
<keyword evidence="6" id="KW-0813">Transport</keyword>
<organism evidence="8 9">
    <name type="scientific">Prauserella cavernicola</name>
    <dbReference type="NCBI Taxonomy" id="2800127"/>
    <lineage>
        <taxon>Bacteria</taxon>
        <taxon>Bacillati</taxon>
        <taxon>Actinomycetota</taxon>
        <taxon>Actinomycetes</taxon>
        <taxon>Pseudonocardiales</taxon>
        <taxon>Pseudonocardiaceae</taxon>
        <taxon>Prauserella</taxon>
    </lineage>
</organism>
<dbReference type="PROSITE" id="PS51012">
    <property type="entry name" value="ABC_TM2"/>
    <property type="match status" value="1"/>
</dbReference>
<dbReference type="Proteomes" id="UP000635245">
    <property type="component" value="Unassembled WGS sequence"/>
</dbReference>
<dbReference type="PIRSF" id="PIRSF006648">
    <property type="entry name" value="DrrB"/>
    <property type="match status" value="1"/>
</dbReference>